<proteinExistence type="predicted"/>
<name>A7MNP4_CROS8</name>
<dbReference type="RefSeq" id="WP_012125400.1">
    <property type="nucleotide sequence ID" value="NC_009778.1"/>
</dbReference>
<dbReference type="NCBIfam" id="NF033419">
    <property type="entry name" value="T6SS_TagK_dom"/>
    <property type="match status" value="1"/>
</dbReference>
<reference evidence="1 2" key="1">
    <citation type="journal article" date="2010" name="PLoS ONE">
        <title>Genome sequence of Cronobacter sakazakii BAA-894 and comparative genomic hybridization analysis with other Cronobacter species.</title>
        <authorList>
            <person name="Kucerova E."/>
            <person name="Clifton S.W."/>
            <person name="Xia X.Q."/>
            <person name="Long F."/>
            <person name="Porwollik S."/>
            <person name="Fulton L."/>
            <person name="Fronick C."/>
            <person name="Minx P."/>
            <person name="Kyung K."/>
            <person name="Warren W."/>
            <person name="Fulton R."/>
            <person name="Feng D."/>
            <person name="Wollam A."/>
            <person name="Shah N."/>
            <person name="Bhonagiri V."/>
            <person name="Nash W.E."/>
            <person name="Hallsworth-Pepin K."/>
            <person name="Wilson R.K."/>
            <person name="McClelland M."/>
            <person name="Forsythe S.J."/>
        </authorList>
    </citation>
    <scope>NUCLEOTIDE SEQUENCE [LARGE SCALE GENOMIC DNA]</scope>
    <source>
        <strain evidence="1 2">ATCC BAA-894</strain>
    </source>
</reference>
<gene>
    <name evidence="1" type="ordered locus">ESA_02737</name>
</gene>
<sequence length="262" mass="29226">MQIRFIWPANGGAITLNEQHDAAWLDIDSGEFIPAGARERTNVLCFSLRGTQPYMTLAATDYVCFAGHERLAPGQPYPLRYGLTVQAGRYALQVAMAQETDAAGLPENADEWAVREVDALLSRSVRYVDWQGPQETRADDDILKRLENEYKRFLAWGAQRRDATSSPAPSRLRLKEAASDIAQLREQMKEKTLTECILGSSALIAQALETLSGLEADPELFSAPRYDILKMLSPDAQHIKAPTRLPALTVREFHQPDLDSLL</sequence>
<organism evidence="1 2">
    <name type="scientific">Cronobacter sakazakii (strain ATCC BAA-894)</name>
    <name type="common">Enterobacter sakazakii</name>
    <dbReference type="NCBI Taxonomy" id="290339"/>
    <lineage>
        <taxon>Bacteria</taxon>
        <taxon>Pseudomonadati</taxon>
        <taxon>Pseudomonadota</taxon>
        <taxon>Gammaproteobacteria</taxon>
        <taxon>Enterobacterales</taxon>
        <taxon>Enterobacteriaceae</taxon>
        <taxon>Cronobacter</taxon>
    </lineage>
</organism>
<dbReference type="AlphaFoldDB" id="A7MNP4"/>
<dbReference type="EMBL" id="CP000783">
    <property type="protein sequence ID" value="ABU77969.1"/>
    <property type="molecule type" value="Genomic_DNA"/>
</dbReference>
<dbReference type="Proteomes" id="UP000000260">
    <property type="component" value="Chromosome"/>
</dbReference>
<dbReference type="HOGENOM" id="CLU_986779_0_0_6"/>
<dbReference type="InterPro" id="IPR047914">
    <property type="entry name" value="TagK-like_C"/>
</dbReference>
<dbReference type="KEGG" id="esa:ESA_02737"/>
<evidence type="ECO:0000313" key="2">
    <source>
        <dbReference type="Proteomes" id="UP000000260"/>
    </source>
</evidence>
<keyword evidence="2" id="KW-1185">Reference proteome</keyword>
<evidence type="ECO:0008006" key="3">
    <source>
        <dbReference type="Google" id="ProtNLM"/>
    </source>
</evidence>
<evidence type="ECO:0000313" key="1">
    <source>
        <dbReference type="EMBL" id="ABU77969.1"/>
    </source>
</evidence>
<protein>
    <recommendedName>
        <fullName evidence="3">TagK domain-containing protein</fullName>
    </recommendedName>
</protein>
<dbReference type="PATRIC" id="fig|290339.8.peg.2436"/>
<accession>A7MNP4</accession>